<organism evidence="2 3">
    <name type="scientific">Cymbomonas tetramitiformis</name>
    <dbReference type="NCBI Taxonomy" id="36881"/>
    <lineage>
        <taxon>Eukaryota</taxon>
        <taxon>Viridiplantae</taxon>
        <taxon>Chlorophyta</taxon>
        <taxon>Pyramimonadophyceae</taxon>
        <taxon>Pyramimonadales</taxon>
        <taxon>Pyramimonadaceae</taxon>
        <taxon>Cymbomonas</taxon>
    </lineage>
</organism>
<keyword evidence="3" id="KW-1185">Reference proteome</keyword>
<keyword evidence="1" id="KW-0472">Membrane</keyword>
<proteinExistence type="predicted"/>
<feature type="transmembrane region" description="Helical" evidence="1">
    <location>
        <begin position="452"/>
        <end position="472"/>
    </location>
</feature>
<keyword evidence="1" id="KW-1133">Transmembrane helix</keyword>
<evidence type="ECO:0000256" key="1">
    <source>
        <dbReference type="SAM" id="Phobius"/>
    </source>
</evidence>
<dbReference type="AlphaFoldDB" id="A0AAE0G5B0"/>
<protein>
    <submittedName>
        <fullName evidence="2">Uncharacterized protein</fullName>
    </submittedName>
</protein>
<dbReference type="Proteomes" id="UP001190700">
    <property type="component" value="Unassembled WGS sequence"/>
</dbReference>
<sequence>MPIFDWHVQKKRGIDLGITDPSARNSIGHVLLCPQSGAAVGVVAFPDIQRTSLVVDVPAWHDHDFPSQWEGAPLRLHFELGNAWKIAPFITSSVTGHPSAAENMQWREMRAGSSLEHAYAAPPCALVGFLRAPPRVQSRVSRFKTLSEWVLAVVQAQSPAARRVPGRILKGSYQSSLRAPISEGWPRAYGREAGRRAQAVHRRKPFEGLATECPNLAKYLQALFATFTERDFGWGRVASNSHNIVRTIAQGWTMRPPARLAEMKFIGHSASEQQGSATYSVFVPMGFHNDVPSGAMAHFAKQFDLFDEGELDPSWYRKLDLVKEAMANCHENAGLRLREVKNMLPDVLEEKARRMNRDVMHLNVTKPRLVLRSEGDIKYWPEARATLIETEKNRAAIVGSPQRCSKLSAIYRSSLVCQGTPRGASAEAPTSEHKQSWQRATAVLNIAEVDRVFTAAWVLIMVATIGGCVIIWRRKMTVHDSQSSQFLTPPPYEPYGQPYQDMMAKLEHNAMLHDSMRKPSDVGSGNSLYIMKPVIQTKSRYSME</sequence>
<keyword evidence="1" id="KW-0812">Transmembrane</keyword>
<gene>
    <name evidence="2" type="ORF">CYMTET_19833</name>
</gene>
<name>A0AAE0G5B0_9CHLO</name>
<accession>A0AAE0G5B0</accession>
<dbReference type="EMBL" id="LGRX02009335">
    <property type="protein sequence ID" value="KAK3271841.1"/>
    <property type="molecule type" value="Genomic_DNA"/>
</dbReference>
<reference evidence="2 3" key="1">
    <citation type="journal article" date="2015" name="Genome Biol. Evol.">
        <title>Comparative Genomics of a Bacterivorous Green Alga Reveals Evolutionary Causalities and Consequences of Phago-Mixotrophic Mode of Nutrition.</title>
        <authorList>
            <person name="Burns J.A."/>
            <person name="Paasch A."/>
            <person name="Narechania A."/>
            <person name="Kim E."/>
        </authorList>
    </citation>
    <scope>NUCLEOTIDE SEQUENCE [LARGE SCALE GENOMIC DNA]</scope>
    <source>
        <strain evidence="2 3">PLY_AMNH</strain>
    </source>
</reference>
<comment type="caution">
    <text evidence="2">The sequence shown here is derived from an EMBL/GenBank/DDBJ whole genome shotgun (WGS) entry which is preliminary data.</text>
</comment>
<evidence type="ECO:0000313" key="2">
    <source>
        <dbReference type="EMBL" id="KAK3271841.1"/>
    </source>
</evidence>
<evidence type="ECO:0000313" key="3">
    <source>
        <dbReference type="Proteomes" id="UP001190700"/>
    </source>
</evidence>